<dbReference type="PANTHER" id="PTHR37984:SF5">
    <property type="entry name" value="PROTEIN NYNRIN-LIKE"/>
    <property type="match status" value="1"/>
</dbReference>
<sequence>MRHQLSPQFLINSGATHNVINESYARTHKLMQYATPASRTISSFNGSHSRSCFEISLYIDSSPSPQHGHRINWKTCLLIPDSATIAAAQAVSSSLHNTPDGPLGKARKIDKGVCVPNTLAPPQRKHDTSSSPNHPELASKQDSLPNLIENRQTHKPSTPTHHYAIREAQEGGIAAAVAALLSPPTPQIGPLGTARMTDEGVCVFDTLAPPQYLNIPRLPGPRTDPTANFVATAKAVSLIPKNTPARMEIPRGTARIFGEGARVDDTLMLPQCEFATPSPTPHVLESAGKLVSVVEQRTPAEITAAKASLSTSARLAADAKSTNTPKPVEAMVPRAYHRFLDMFRKQEAQSLPLRRKYDFRVELVPGATPQASRIIPLSPAEHEVLNNLIREGLANGTIRRTTLPWAAPVLFTGKKDGNLRPCFDYRRLNAVTVKNKYPLPLTMDLVDSLLDANTFTKLDLRNAYGNLRVAEGDKEKLAFICHAGQFAPLTMPFGPTGAPGYFQYFIQDILLGRVGKDVAAYLDDIMIYTQMGSDHEAAVMSVLETLSKHHLWLKPEKCKFSRPEVKYLGLLISCNQLRMDPGKVKAVTDWPAPRNVTKLQWFIGFSNFYRRFIDHFSGTARPLHNLTKAKVPFVWDNRCKAAFNKLKTAFTTAPVLKIANPYRPFLLKCDCSDYALGAVLSQVCDKDRELHPVAFLSRSLIQSEKNYEIFDKELLAIAAAFKEWHQYLEGNPHQLKAIVYTNH</sequence>
<dbReference type="PROSITE" id="PS50878">
    <property type="entry name" value="RT_POL"/>
    <property type="match status" value="1"/>
</dbReference>
<dbReference type="SUPFAM" id="SSF56672">
    <property type="entry name" value="DNA/RNA polymerases"/>
    <property type="match status" value="1"/>
</dbReference>
<evidence type="ECO:0000256" key="1">
    <source>
        <dbReference type="ARBA" id="ARBA00023268"/>
    </source>
</evidence>
<dbReference type="OrthoDB" id="2446696at2759"/>
<dbReference type="Proteomes" id="UP000235388">
    <property type="component" value="Unassembled WGS sequence"/>
</dbReference>
<dbReference type="InterPro" id="IPR041577">
    <property type="entry name" value="RT_RNaseH_2"/>
</dbReference>
<dbReference type="AlphaFoldDB" id="A0A2N5W1H6"/>
<organism evidence="4 5">
    <name type="scientific">Puccinia coronata f. sp. avenae</name>
    <dbReference type="NCBI Taxonomy" id="200324"/>
    <lineage>
        <taxon>Eukaryota</taxon>
        <taxon>Fungi</taxon>
        <taxon>Dikarya</taxon>
        <taxon>Basidiomycota</taxon>
        <taxon>Pucciniomycotina</taxon>
        <taxon>Pucciniomycetes</taxon>
        <taxon>Pucciniales</taxon>
        <taxon>Pucciniaceae</taxon>
        <taxon>Puccinia</taxon>
    </lineage>
</organism>
<reference evidence="4 5" key="1">
    <citation type="submission" date="2017-11" db="EMBL/GenBank/DDBJ databases">
        <title>De novo assembly and phasing of dikaryotic genomes from two isolates of Puccinia coronata f. sp. avenae, the causal agent of oat crown rust.</title>
        <authorList>
            <person name="Miller M.E."/>
            <person name="Zhang Y."/>
            <person name="Omidvar V."/>
            <person name="Sperschneider J."/>
            <person name="Schwessinger B."/>
            <person name="Raley C."/>
            <person name="Palmer J.M."/>
            <person name="Garnica D."/>
            <person name="Upadhyaya N."/>
            <person name="Rathjen J."/>
            <person name="Taylor J.M."/>
            <person name="Park R.F."/>
            <person name="Dodds P.N."/>
            <person name="Hirsch C.D."/>
            <person name="Kianian S.F."/>
            <person name="Figueroa M."/>
        </authorList>
    </citation>
    <scope>NUCLEOTIDE SEQUENCE [LARGE SCALE GENOMIC DNA]</scope>
    <source>
        <strain evidence="4">12NC29</strain>
    </source>
</reference>
<feature type="domain" description="Reverse transcriptase" evidence="3">
    <location>
        <begin position="393"/>
        <end position="572"/>
    </location>
</feature>
<dbReference type="InterPro" id="IPR000477">
    <property type="entry name" value="RT_dom"/>
</dbReference>
<dbReference type="Gene3D" id="3.10.20.370">
    <property type="match status" value="1"/>
</dbReference>
<dbReference type="InterPro" id="IPR043128">
    <property type="entry name" value="Rev_trsase/Diguanyl_cyclase"/>
</dbReference>
<dbReference type="CDD" id="cd09274">
    <property type="entry name" value="RNase_HI_RT_Ty3"/>
    <property type="match status" value="1"/>
</dbReference>
<name>A0A2N5W1H6_9BASI</name>
<accession>A0A2N5W1H6</accession>
<evidence type="ECO:0000256" key="2">
    <source>
        <dbReference type="SAM" id="MobiDB-lite"/>
    </source>
</evidence>
<feature type="region of interest" description="Disordered" evidence="2">
    <location>
        <begin position="93"/>
        <end position="144"/>
    </location>
</feature>
<dbReference type="CDD" id="cd00303">
    <property type="entry name" value="retropepsin_like"/>
    <property type="match status" value="1"/>
</dbReference>
<evidence type="ECO:0000313" key="5">
    <source>
        <dbReference type="Proteomes" id="UP000235388"/>
    </source>
</evidence>
<dbReference type="STRING" id="200324.A0A2N5W1H6"/>
<dbReference type="InterPro" id="IPR043502">
    <property type="entry name" value="DNA/RNA_pol_sf"/>
</dbReference>
<dbReference type="Gene3D" id="3.30.70.270">
    <property type="match status" value="2"/>
</dbReference>
<dbReference type="CDD" id="cd01647">
    <property type="entry name" value="RT_LTR"/>
    <property type="match status" value="1"/>
</dbReference>
<evidence type="ECO:0000313" key="4">
    <source>
        <dbReference type="EMBL" id="PLW56113.1"/>
    </source>
</evidence>
<dbReference type="GO" id="GO:0003824">
    <property type="term" value="F:catalytic activity"/>
    <property type="evidence" value="ECO:0007669"/>
    <property type="project" value="UniProtKB-KW"/>
</dbReference>
<comment type="caution">
    <text evidence="4">The sequence shown here is derived from an EMBL/GenBank/DDBJ whole genome shotgun (WGS) entry which is preliminary data.</text>
</comment>
<dbReference type="FunFam" id="3.30.70.270:FF:000020">
    <property type="entry name" value="Transposon Tf2-6 polyprotein-like Protein"/>
    <property type="match status" value="1"/>
</dbReference>
<dbReference type="Pfam" id="PF00078">
    <property type="entry name" value="RVT_1"/>
    <property type="match status" value="1"/>
</dbReference>
<dbReference type="FunFam" id="3.10.20.370:FF:000001">
    <property type="entry name" value="Retrovirus-related Pol polyprotein from transposon 17.6-like protein"/>
    <property type="match status" value="1"/>
</dbReference>
<dbReference type="Gene3D" id="3.10.10.10">
    <property type="entry name" value="HIV Type 1 Reverse Transcriptase, subunit A, domain 1"/>
    <property type="match status" value="1"/>
</dbReference>
<proteinExistence type="predicted"/>
<dbReference type="InterPro" id="IPR050951">
    <property type="entry name" value="Retrovirus_Pol_polyprotein"/>
</dbReference>
<gene>
    <name evidence="4" type="ORF">PCANC_04685</name>
</gene>
<keyword evidence="5" id="KW-1185">Reference proteome</keyword>
<dbReference type="PANTHER" id="PTHR37984">
    <property type="entry name" value="PROTEIN CBG26694"/>
    <property type="match status" value="1"/>
</dbReference>
<evidence type="ECO:0000259" key="3">
    <source>
        <dbReference type="PROSITE" id="PS50878"/>
    </source>
</evidence>
<dbReference type="Pfam" id="PF17919">
    <property type="entry name" value="RT_RNaseH_2"/>
    <property type="match status" value="1"/>
</dbReference>
<protein>
    <recommendedName>
        <fullName evidence="3">Reverse transcriptase domain-containing protein</fullName>
    </recommendedName>
</protein>
<keyword evidence="1" id="KW-0511">Multifunctional enzyme</keyword>
<dbReference type="EMBL" id="PGCJ01000024">
    <property type="protein sequence ID" value="PLW56113.1"/>
    <property type="molecule type" value="Genomic_DNA"/>
</dbReference>